<feature type="signal peptide" evidence="1">
    <location>
        <begin position="1"/>
        <end position="34"/>
    </location>
</feature>
<evidence type="ECO:0000313" key="3">
    <source>
        <dbReference type="Proteomes" id="UP000831390"/>
    </source>
</evidence>
<keyword evidence="2" id="KW-0378">Hydrolase</keyword>
<dbReference type="InterPro" id="IPR029058">
    <property type="entry name" value="AB_hydrolase_fold"/>
</dbReference>
<dbReference type="PANTHER" id="PTHR36513">
    <property type="entry name" value="ABC TRANSMEMBRANE TYPE-1 DOMAIN-CONTAINING PROTEIN"/>
    <property type="match status" value="1"/>
</dbReference>
<feature type="chain" id="PRO_5046721488" evidence="1">
    <location>
        <begin position="35"/>
        <end position="487"/>
    </location>
</feature>
<dbReference type="Gene3D" id="3.40.50.1820">
    <property type="entry name" value="alpha/beta hydrolase"/>
    <property type="match status" value="1"/>
</dbReference>
<dbReference type="PANTHER" id="PTHR36513:SF1">
    <property type="entry name" value="TRANSMEMBRANE PROTEIN"/>
    <property type="match status" value="1"/>
</dbReference>
<dbReference type="Proteomes" id="UP000831390">
    <property type="component" value="Chromosome"/>
</dbReference>
<keyword evidence="3" id="KW-1185">Reference proteome</keyword>
<gene>
    <name evidence="2" type="ORF">MTP16_16045</name>
</gene>
<protein>
    <submittedName>
        <fullName evidence="2">Alpha/beta hydrolase</fullName>
    </submittedName>
</protein>
<evidence type="ECO:0000256" key="1">
    <source>
        <dbReference type="SAM" id="SignalP"/>
    </source>
</evidence>
<dbReference type="Gene3D" id="2.60.40.1120">
    <property type="entry name" value="Carboxypeptidase-like, regulatory domain"/>
    <property type="match status" value="1"/>
</dbReference>
<proteinExistence type="predicted"/>
<evidence type="ECO:0000313" key="2">
    <source>
        <dbReference type="EMBL" id="UOE32637.1"/>
    </source>
</evidence>
<dbReference type="Pfam" id="PF05990">
    <property type="entry name" value="DUF900"/>
    <property type="match status" value="1"/>
</dbReference>
<dbReference type="EMBL" id="CP094534">
    <property type="protein sequence ID" value="UOE32637.1"/>
    <property type="molecule type" value="Genomic_DNA"/>
</dbReference>
<dbReference type="GO" id="GO:0016787">
    <property type="term" value="F:hydrolase activity"/>
    <property type="evidence" value="ECO:0007669"/>
    <property type="project" value="UniProtKB-KW"/>
</dbReference>
<dbReference type="InterPro" id="IPR008969">
    <property type="entry name" value="CarboxyPept-like_regulatory"/>
</dbReference>
<dbReference type="SUPFAM" id="SSF49464">
    <property type="entry name" value="Carboxypeptidase regulatory domain-like"/>
    <property type="match status" value="1"/>
</dbReference>
<reference evidence="2 3" key="1">
    <citation type="submission" date="2022-03" db="EMBL/GenBank/DDBJ databases">
        <title>Hymenobactersp. isolated from the air.</title>
        <authorList>
            <person name="Won M."/>
            <person name="Kwon S.-W."/>
        </authorList>
    </citation>
    <scope>NUCLEOTIDE SEQUENCE [LARGE SCALE GENOMIC DNA]</scope>
    <source>
        <strain evidence="2 3">KACC 22596</strain>
    </source>
</reference>
<dbReference type="Pfam" id="PF13715">
    <property type="entry name" value="CarbopepD_reg_2"/>
    <property type="match status" value="1"/>
</dbReference>
<keyword evidence="1" id="KW-0732">Signal</keyword>
<organism evidence="2 3">
    <name type="scientific">Hymenobacter monticola</name>
    <dbReference type="NCBI Taxonomy" id="1705399"/>
    <lineage>
        <taxon>Bacteria</taxon>
        <taxon>Pseudomonadati</taxon>
        <taxon>Bacteroidota</taxon>
        <taxon>Cytophagia</taxon>
        <taxon>Cytophagales</taxon>
        <taxon>Hymenobacteraceae</taxon>
        <taxon>Hymenobacter</taxon>
    </lineage>
</organism>
<sequence length="487" mass="52928">MYTKLRSQGACLANTRWRWLVLAGLLAMSQQARAQALTPMAAQPLDSLASLQGMVMDSAKGRPIAGATVVVQGKNIGVATDSSGRFSLLLPMGTYELAISSLGFATRTYPISKKDLGYNVTYAQLPLFYLLSGGRKRGIAEVIVRSAGPPAKTNALTKVQVYFATDREAETRKGAITDFGPIRGRKVSYGTALVTIPGIHKKGAMERPGMLREEDQYRDVVLQSNQVLADAAFFAKLSAQVASSAQPAAFVFVHGYNVSFVDAARRTAQMHFDLKFPGVPVFFSWPSQAAVAPYVVDEQNAEWAQDDFKKFLVDFLTRTNAKQVYIIAHSMGNRLVARAMRDVIKESPNLAGKVQELILAAPDIDADVFDRNIAPVLEKSGIHTTLYASSGDKALMASRLAHGRYDRLGLVQERVPYTTRGLETIVASEADAEALGLDFGLGHSYIADVPLVLTDLAGLIVGRKRPDQRPSLTKVTVGGKSYWNLKP</sequence>
<dbReference type="SUPFAM" id="SSF53474">
    <property type="entry name" value="alpha/beta-Hydrolases"/>
    <property type="match status" value="1"/>
</dbReference>
<dbReference type="RefSeq" id="WP_243511565.1">
    <property type="nucleotide sequence ID" value="NZ_CP094534.1"/>
</dbReference>
<name>A0ABY4B0H6_9BACT</name>
<accession>A0ABY4B0H6</accession>
<dbReference type="InterPro" id="IPR010297">
    <property type="entry name" value="DUF900_hydrolase"/>
</dbReference>